<reference evidence="4 5" key="1">
    <citation type="submission" date="2024-02" db="EMBL/GenBank/DDBJ databases">
        <title>Full genome sequence of Nocardioides kribbensis.</title>
        <authorList>
            <person name="Poletto B.L."/>
            <person name="Silva G."/>
            <person name="Galante D."/>
            <person name="Campos K.R."/>
            <person name="Santos M.B.N."/>
            <person name="Sacchi C.T."/>
        </authorList>
    </citation>
    <scope>NUCLEOTIDE SEQUENCE [LARGE SCALE GENOMIC DNA]</scope>
    <source>
        <strain evidence="4 5">O4R</strain>
    </source>
</reference>
<dbReference type="PIRSF" id="PIRSF000343">
    <property type="entry name" value="Haem_Oase"/>
    <property type="match status" value="1"/>
</dbReference>
<dbReference type="SUPFAM" id="SSF48613">
    <property type="entry name" value="Heme oxygenase-like"/>
    <property type="match status" value="1"/>
</dbReference>
<evidence type="ECO:0000256" key="1">
    <source>
        <dbReference type="ARBA" id="ARBA00022617"/>
    </source>
</evidence>
<dbReference type="InterPro" id="IPR002051">
    <property type="entry name" value="Haem_Oase"/>
</dbReference>
<keyword evidence="5" id="KW-1185">Reference proteome</keyword>
<dbReference type="RefSeq" id="WP_349803610.1">
    <property type="nucleotide sequence ID" value="NZ_JBEGDP010000001.1"/>
</dbReference>
<proteinExistence type="predicted"/>
<gene>
    <name evidence="4" type="ORF">V6R90_01740</name>
</gene>
<keyword evidence="2" id="KW-0479">Metal-binding</keyword>
<keyword evidence="1" id="KW-0349">Heme</keyword>
<dbReference type="CDD" id="cd19165">
    <property type="entry name" value="HemeO"/>
    <property type="match status" value="1"/>
</dbReference>
<dbReference type="PRINTS" id="PR00088">
    <property type="entry name" value="HAEMOXYGNASE"/>
</dbReference>
<comment type="caution">
    <text evidence="4">The sequence shown here is derived from an EMBL/GenBank/DDBJ whole genome shotgun (WGS) entry which is preliminary data.</text>
</comment>
<dbReference type="PANTHER" id="PTHR10720">
    <property type="entry name" value="HEME OXYGENASE"/>
    <property type="match status" value="1"/>
</dbReference>
<evidence type="ECO:0000256" key="2">
    <source>
        <dbReference type="ARBA" id="ARBA00022723"/>
    </source>
</evidence>
<dbReference type="InterPro" id="IPR016053">
    <property type="entry name" value="Haem_Oase-like"/>
</dbReference>
<dbReference type="Gene3D" id="1.20.910.10">
    <property type="entry name" value="Heme oxygenase-like"/>
    <property type="match status" value="1"/>
</dbReference>
<organism evidence="4 5">
    <name type="scientific">Nocardioides kribbensis</name>
    <dbReference type="NCBI Taxonomy" id="305517"/>
    <lineage>
        <taxon>Bacteria</taxon>
        <taxon>Bacillati</taxon>
        <taxon>Actinomycetota</taxon>
        <taxon>Actinomycetes</taxon>
        <taxon>Propionibacteriales</taxon>
        <taxon>Nocardioidaceae</taxon>
        <taxon>Nocardioides</taxon>
    </lineage>
</organism>
<dbReference type="Pfam" id="PF01126">
    <property type="entry name" value="Heme_oxygenase"/>
    <property type="match status" value="1"/>
</dbReference>
<evidence type="ECO:0000313" key="5">
    <source>
        <dbReference type="Proteomes" id="UP001482520"/>
    </source>
</evidence>
<evidence type="ECO:0000313" key="4">
    <source>
        <dbReference type="EMBL" id="MEQ7845983.1"/>
    </source>
</evidence>
<dbReference type="Proteomes" id="UP001482520">
    <property type="component" value="Unassembled WGS sequence"/>
</dbReference>
<evidence type="ECO:0000256" key="3">
    <source>
        <dbReference type="ARBA" id="ARBA00023004"/>
    </source>
</evidence>
<dbReference type="InterPro" id="IPR016084">
    <property type="entry name" value="Haem_Oase-like_multi-hlx"/>
</dbReference>
<sequence length="214" mass="23147">MSTLSARMREGSMAEHRAAEASVFVTRLLEGGVDAAGYTAYLLRLQRVYAALERTARAHLHHPGVVAVHDPDLERSAALEADLEHWAAGGPREVDSPAVAAYERRIEASTGVAGGAGFAAHHYTRYLGDLSGGQAIGRTLDRTFDLGGRGTDFYRFDAVPRPKPYKDAYRLRLDGLDLDEAQQEAVVAEVQAAFALNQALFVELAAELDLLGAR</sequence>
<dbReference type="EMBL" id="JBEGDP010000001">
    <property type="protein sequence ID" value="MEQ7845983.1"/>
    <property type="molecule type" value="Genomic_DNA"/>
</dbReference>
<accession>A0ABV1NTZ9</accession>
<protein>
    <submittedName>
        <fullName evidence="4">Biliverdin-producing heme oxygenase</fullName>
    </submittedName>
</protein>
<name>A0ABV1NTZ9_9ACTN</name>
<dbReference type="PANTHER" id="PTHR10720:SF0">
    <property type="entry name" value="HEME OXYGENASE"/>
    <property type="match status" value="1"/>
</dbReference>
<keyword evidence="3" id="KW-0408">Iron</keyword>